<evidence type="ECO:0000313" key="2">
    <source>
        <dbReference type="EMBL" id="PWK24790.1"/>
    </source>
</evidence>
<accession>A0A316EP70</accession>
<dbReference type="EMBL" id="QGGQ01000002">
    <property type="protein sequence ID" value="PWK24790.1"/>
    <property type="molecule type" value="Genomic_DNA"/>
</dbReference>
<keyword evidence="1" id="KW-0812">Transmembrane</keyword>
<dbReference type="AlphaFoldDB" id="A0A316EP70"/>
<keyword evidence="1" id="KW-1133">Transmembrane helix</keyword>
<evidence type="ECO:0000313" key="3">
    <source>
        <dbReference type="Proteomes" id="UP000245667"/>
    </source>
</evidence>
<protein>
    <submittedName>
        <fullName evidence="2">Uncharacterized protein</fullName>
    </submittedName>
</protein>
<feature type="transmembrane region" description="Helical" evidence="1">
    <location>
        <begin position="6"/>
        <end position="26"/>
    </location>
</feature>
<gene>
    <name evidence="2" type="ORF">LX92_01155</name>
</gene>
<name>A0A316EP70_9FLAO</name>
<sequence>MFSTGQLIFAILFFIVFAVIIAGTYKKDKKLHAKNYKGVKWVGIIFIIFLLTLFCIKYLLKN</sequence>
<proteinExistence type="predicted"/>
<dbReference type="Proteomes" id="UP000245667">
    <property type="component" value="Unassembled WGS sequence"/>
</dbReference>
<feature type="transmembrane region" description="Helical" evidence="1">
    <location>
        <begin position="38"/>
        <end position="60"/>
    </location>
</feature>
<comment type="caution">
    <text evidence="2">The sequence shown here is derived from an EMBL/GenBank/DDBJ whole genome shotgun (WGS) entry which is preliminary data.</text>
</comment>
<keyword evidence="1" id="KW-0472">Membrane</keyword>
<organism evidence="2 3">
    <name type="scientific">Maribacter polysiphoniae</name>
    <dbReference type="NCBI Taxonomy" id="429344"/>
    <lineage>
        <taxon>Bacteria</taxon>
        <taxon>Pseudomonadati</taxon>
        <taxon>Bacteroidota</taxon>
        <taxon>Flavobacteriia</taxon>
        <taxon>Flavobacteriales</taxon>
        <taxon>Flavobacteriaceae</taxon>
        <taxon>Maribacter</taxon>
    </lineage>
</organism>
<reference evidence="2 3" key="1">
    <citation type="submission" date="2018-05" db="EMBL/GenBank/DDBJ databases">
        <title>Genomic Encyclopedia of Archaeal and Bacterial Type Strains, Phase II (KMG-II): from individual species to whole genera.</title>
        <authorList>
            <person name="Goeker M."/>
        </authorList>
    </citation>
    <scope>NUCLEOTIDE SEQUENCE [LARGE SCALE GENOMIC DNA]</scope>
    <source>
        <strain evidence="2 3">DSM 23514</strain>
    </source>
</reference>
<evidence type="ECO:0000256" key="1">
    <source>
        <dbReference type="SAM" id="Phobius"/>
    </source>
</evidence>